<evidence type="ECO:0000259" key="10">
    <source>
        <dbReference type="PROSITE" id="PS51888"/>
    </source>
</evidence>
<feature type="domain" description="Clip" evidence="10">
    <location>
        <begin position="26"/>
        <end position="79"/>
    </location>
</feature>
<dbReference type="OrthoDB" id="9981647at2759"/>
<protein>
    <recommendedName>
        <fullName evidence="8">CLIP domain-containing serine protease</fullName>
        <ecNumber evidence="7">3.4.21.-</ecNumber>
    </recommendedName>
</protein>
<dbReference type="PROSITE" id="PS51888">
    <property type="entry name" value="CLIP"/>
    <property type="match status" value="1"/>
</dbReference>
<dbReference type="InterPro" id="IPR001254">
    <property type="entry name" value="Trypsin_dom"/>
</dbReference>
<accession>A0A8B8I4V9</accession>
<evidence type="ECO:0000256" key="1">
    <source>
        <dbReference type="ARBA" id="ARBA00022670"/>
    </source>
</evidence>
<dbReference type="InterPro" id="IPR009003">
    <property type="entry name" value="Peptidase_S1_PA"/>
</dbReference>
<name>A0A8B8I4V9_VANTA</name>
<dbReference type="GO" id="GO:0005576">
    <property type="term" value="C:extracellular region"/>
    <property type="evidence" value="ECO:0007669"/>
    <property type="project" value="UniProtKB-SubCell"/>
</dbReference>
<dbReference type="RefSeq" id="XP_026492020.2">
    <property type="nucleotide sequence ID" value="XM_026636235.2"/>
</dbReference>
<dbReference type="InterPro" id="IPR018114">
    <property type="entry name" value="TRYPSIN_HIS"/>
</dbReference>
<evidence type="ECO:0000256" key="5">
    <source>
        <dbReference type="ARBA" id="ARBA00023157"/>
    </source>
</evidence>
<dbReference type="InterPro" id="IPR001314">
    <property type="entry name" value="Peptidase_S1A"/>
</dbReference>
<keyword evidence="11" id="KW-1185">Reference proteome</keyword>
<reference evidence="12" key="1">
    <citation type="submission" date="2025-08" db="UniProtKB">
        <authorList>
            <consortium name="RefSeq"/>
        </authorList>
    </citation>
    <scope>IDENTIFICATION</scope>
    <source>
        <tissue evidence="12">Whole body</tissue>
    </source>
</reference>
<dbReference type="PROSITE" id="PS50240">
    <property type="entry name" value="TRYPSIN_DOM"/>
    <property type="match status" value="1"/>
</dbReference>
<dbReference type="SMART" id="SM00020">
    <property type="entry name" value="Tryp_SPc"/>
    <property type="match status" value="1"/>
</dbReference>
<sequence length="399" mass="43583">MEFLIKISVVSLYVLYLSHYSGAYKQCKVPNGDAGLCLQITKCQPLNDLYLKKPKTEKEHLFIQQSICSKDSPKLKVCCPSESVWSSFKPNPVIFPDSPVLFTNKVTRKPPIKPILSPVPLTLDTGIEYGPRIKDYQGTCGVDSSNANKISGGGPTNIDEYPWLALLEYAGGALACGGSLISAKFVLTAAHCLAGSSGKPVKVRLAEYNITSYPTDYVEIDGGGTDSINVTIIPVKHVIKHPDFNRALRINDIGVIEMTHRATFSDFIKTICLPPANYMNEFNKNTNFTVAGWGNDNAIRNEVKLQVMVPFMPTDQCIKVQGNEILDTQICAGGIKGKDSCSGDSGGPLMYEKNQIYYAVGVVSYGREMCGTEGVPAVYTNVFKYVDWIRGVMDGSITA</sequence>
<dbReference type="InterPro" id="IPR022700">
    <property type="entry name" value="CLIP"/>
</dbReference>
<dbReference type="PRINTS" id="PR00722">
    <property type="entry name" value="CHYMOTRYPSIN"/>
</dbReference>
<evidence type="ECO:0000313" key="12">
    <source>
        <dbReference type="RefSeq" id="XP_026492020.2"/>
    </source>
</evidence>
<dbReference type="GO" id="GO:0004252">
    <property type="term" value="F:serine-type endopeptidase activity"/>
    <property type="evidence" value="ECO:0007669"/>
    <property type="project" value="UniProtKB-UniRule"/>
</dbReference>
<evidence type="ECO:0000313" key="11">
    <source>
        <dbReference type="Proteomes" id="UP001652626"/>
    </source>
</evidence>
<dbReference type="SUPFAM" id="SSF50494">
    <property type="entry name" value="Trypsin-like serine proteases"/>
    <property type="match status" value="1"/>
</dbReference>
<dbReference type="GO" id="GO:0006508">
    <property type="term" value="P:proteolysis"/>
    <property type="evidence" value="ECO:0007669"/>
    <property type="project" value="UniProtKB-KW"/>
</dbReference>
<dbReference type="PROSITE" id="PS00134">
    <property type="entry name" value="TRYPSIN_HIS"/>
    <property type="match status" value="1"/>
</dbReference>
<dbReference type="InterPro" id="IPR051487">
    <property type="entry name" value="Ser/Thr_Proteases_Immune/Dev"/>
</dbReference>
<evidence type="ECO:0000256" key="6">
    <source>
        <dbReference type="ARBA" id="ARBA00024195"/>
    </source>
</evidence>
<evidence type="ECO:0000256" key="3">
    <source>
        <dbReference type="ARBA" id="ARBA00022801"/>
    </source>
</evidence>
<comment type="similarity">
    <text evidence="6 8">Belongs to the peptidase S1 family. CLIP subfamily.</text>
</comment>
<proteinExistence type="inferred from homology"/>
<comment type="domain">
    <text evidence="8">The clip domain consists of 35-55 residues which are 'knitted' together usually by 3 conserved disulfide bonds forming a clip-like compact structure.</text>
</comment>
<feature type="domain" description="Peptidase S1" evidence="9">
    <location>
        <begin position="150"/>
        <end position="394"/>
    </location>
</feature>
<dbReference type="PROSITE" id="PS00135">
    <property type="entry name" value="TRYPSIN_SER"/>
    <property type="match status" value="1"/>
</dbReference>
<keyword evidence="8" id="KW-0964">Secreted</keyword>
<dbReference type="Proteomes" id="UP001652626">
    <property type="component" value="Chromosome 23"/>
</dbReference>
<gene>
    <name evidence="12" type="primary">LOC113397778</name>
</gene>
<evidence type="ECO:0000256" key="8">
    <source>
        <dbReference type="RuleBase" id="RU366078"/>
    </source>
</evidence>
<keyword evidence="2 8" id="KW-0732">Signal</keyword>
<dbReference type="Pfam" id="PF12032">
    <property type="entry name" value="CLIP"/>
    <property type="match status" value="1"/>
</dbReference>
<dbReference type="SMART" id="SM00680">
    <property type="entry name" value="CLIP"/>
    <property type="match status" value="1"/>
</dbReference>
<dbReference type="Pfam" id="PF00089">
    <property type="entry name" value="Trypsin"/>
    <property type="match status" value="1"/>
</dbReference>
<dbReference type="AlphaFoldDB" id="A0A8B8I4V9"/>
<keyword evidence="4 7" id="KW-0720">Serine protease</keyword>
<dbReference type="InterPro" id="IPR043504">
    <property type="entry name" value="Peptidase_S1_PA_chymotrypsin"/>
</dbReference>
<feature type="signal peptide" evidence="8">
    <location>
        <begin position="1"/>
        <end position="23"/>
    </location>
</feature>
<keyword evidence="3 7" id="KW-0378">Hydrolase</keyword>
<organism evidence="11 12">
    <name type="scientific">Vanessa tameamea</name>
    <name type="common">Kamehameha butterfly</name>
    <dbReference type="NCBI Taxonomy" id="334116"/>
    <lineage>
        <taxon>Eukaryota</taxon>
        <taxon>Metazoa</taxon>
        <taxon>Ecdysozoa</taxon>
        <taxon>Arthropoda</taxon>
        <taxon>Hexapoda</taxon>
        <taxon>Insecta</taxon>
        <taxon>Pterygota</taxon>
        <taxon>Neoptera</taxon>
        <taxon>Endopterygota</taxon>
        <taxon>Lepidoptera</taxon>
        <taxon>Glossata</taxon>
        <taxon>Ditrysia</taxon>
        <taxon>Papilionoidea</taxon>
        <taxon>Nymphalidae</taxon>
        <taxon>Nymphalinae</taxon>
        <taxon>Vanessa</taxon>
    </lineage>
</organism>
<evidence type="ECO:0000256" key="2">
    <source>
        <dbReference type="ARBA" id="ARBA00022729"/>
    </source>
</evidence>
<dbReference type="EC" id="3.4.21.-" evidence="7"/>
<dbReference type="CDD" id="cd00190">
    <property type="entry name" value="Tryp_SPc"/>
    <property type="match status" value="1"/>
</dbReference>
<dbReference type="Gene3D" id="3.30.1640.30">
    <property type="match status" value="1"/>
</dbReference>
<keyword evidence="1 7" id="KW-0645">Protease</keyword>
<comment type="subcellular location">
    <subcellularLocation>
        <location evidence="8">Secreted</location>
    </subcellularLocation>
</comment>
<evidence type="ECO:0000256" key="7">
    <source>
        <dbReference type="RuleBase" id="RU363034"/>
    </source>
</evidence>
<dbReference type="InterPro" id="IPR033116">
    <property type="entry name" value="TRYPSIN_SER"/>
</dbReference>
<dbReference type="InterPro" id="IPR038565">
    <property type="entry name" value="CLIP_sf"/>
</dbReference>
<feature type="chain" id="PRO_5044980107" description="CLIP domain-containing serine protease" evidence="8">
    <location>
        <begin position="24"/>
        <end position="399"/>
    </location>
</feature>
<dbReference type="GeneID" id="113397778"/>
<keyword evidence="5" id="KW-1015">Disulfide bond</keyword>
<evidence type="ECO:0000256" key="4">
    <source>
        <dbReference type="ARBA" id="ARBA00022825"/>
    </source>
</evidence>
<dbReference type="PANTHER" id="PTHR24256">
    <property type="entry name" value="TRYPTASE-RELATED"/>
    <property type="match status" value="1"/>
</dbReference>
<dbReference type="OMA" id="PLVCCPA"/>
<evidence type="ECO:0000259" key="9">
    <source>
        <dbReference type="PROSITE" id="PS50240"/>
    </source>
</evidence>
<dbReference type="Gene3D" id="2.40.10.10">
    <property type="entry name" value="Trypsin-like serine proteases"/>
    <property type="match status" value="2"/>
</dbReference>